<keyword evidence="6" id="KW-0175">Coiled coil</keyword>
<evidence type="ECO:0000313" key="8">
    <source>
        <dbReference type="EMBL" id="CAG5112334.1"/>
    </source>
</evidence>
<comment type="subcellular location">
    <subcellularLocation>
        <location evidence="1">Nucleus</location>
    </subcellularLocation>
</comment>
<dbReference type="Proteomes" id="UP001158576">
    <property type="component" value="Chromosome 2"/>
</dbReference>
<dbReference type="InterPro" id="IPR007018">
    <property type="entry name" value="Mediator_Med6"/>
</dbReference>
<organism evidence="8 9">
    <name type="scientific">Oikopleura dioica</name>
    <name type="common">Tunicate</name>
    <dbReference type="NCBI Taxonomy" id="34765"/>
    <lineage>
        <taxon>Eukaryota</taxon>
        <taxon>Metazoa</taxon>
        <taxon>Chordata</taxon>
        <taxon>Tunicata</taxon>
        <taxon>Appendicularia</taxon>
        <taxon>Copelata</taxon>
        <taxon>Oikopleuridae</taxon>
        <taxon>Oikopleura</taxon>
    </lineage>
</organism>
<dbReference type="PANTHER" id="PTHR13104">
    <property type="entry name" value="MED-6-RELATED"/>
    <property type="match status" value="1"/>
</dbReference>
<dbReference type="InterPro" id="IPR038566">
    <property type="entry name" value="Mediator_Med6_sf"/>
</dbReference>
<evidence type="ECO:0000256" key="7">
    <source>
        <dbReference type="SAM" id="MobiDB-lite"/>
    </source>
</evidence>
<dbReference type="Pfam" id="PF04934">
    <property type="entry name" value="Med6"/>
    <property type="match status" value="1"/>
</dbReference>
<keyword evidence="3" id="KW-0805">Transcription regulation</keyword>
<keyword evidence="5" id="KW-0539">Nucleus</keyword>
<evidence type="ECO:0000256" key="3">
    <source>
        <dbReference type="ARBA" id="ARBA00023015"/>
    </source>
</evidence>
<gene>
    <name evidence="8" type="ORF">OKIOD_LOCUS15325</name>
</gene>
<protein>
    <submittedName>
        <fullName evidence="8">Oidioi.mRNA.OKI2018_I69.chr2.g6560.t1.cds</fullName>
    </submittedName>
</protein>
<keyword evidence="4" id="KW-0804">Transcription</keyword>
<evidence type="ECO:0000256" key="6">
    <source>
        <dbReference type="SAM" id="Coils"/>
    </source>
</evidence>
<dbReference type="Gene3D" id="3.10.450.580">
    <property type="entry name" value="Mediator complex, subunit Med6"/>
    <property type="match status" value="1"/>
</dbReference>
<dbReference type="EMBL" id="OU015567">
    <property type="protein sequence ID" value="CAG5112334.1"/>
    <property type="molecule type" value="Genomic_DNA"/>
</dbReference>
<evidence type="ECO:0000256" key="1">
    <source>
        <dbReference type="ARBA" id="ARBA00004123"/>
    </source>
</evidence>
<keyword evidence="9" id="KW-1185">Reference proteome</keyword>
<name>A0ABN7T709_OIKDI</name>
<proteinExistence type="inferred from homology"/>
<evidence type="ECO:0000256" key="5">
    <source>
        <dbReference type="ARBA" id="ARBA00023242"/>
    </source>
</evidence>
<feature type="coiled-coil region" evidence="6">
    <location>
        <begin position="850"/>
        <end position="923"/>
    </location>
</feature>
<evidence type="ECO:0000256" key="4">
    <source>
        <dbReference type="ARBA" id="ARBA00023163"/>
    </source>
</evidence>
<comment type="similarity">
    <text evidence="2">Belongs to the Mediator complex subunit 6 family.</text>
</comment>
<sequence length="928" mass="106177">MSGPSQADSAAAQQQELLHMSYREPFLAAQLNANNVLDYFSNIANPFYDRQCNNEQLRMQGRSLDSLVNMPGIEYTLHHYQEPVLYIIQKRRRTITDSGQQLEPLAYYHIICGTVYMAPDLASVLNSRLATALDRVHNAFKKCQKASNFDPDKGYSWNWGDGDKTKEQQAKEKEDEYHRQRQKVATPFQRNRVDILLGKMQRTHPHIFFQPAPNKEPIEVRMLELIKNNEFSFITRKSKQNRLLVLQKMSIFDQLDNGPVSEIDIPAEFDSRDIAGWLWRMPIVLKKDYITGNLLSTVMDVLQNLAPIHYPPKLIEEFIVCLGSKVTEKNSLEDRVAVARFITWLMDSKDFYRRTENFASLETLIIWACENLTLSASSSILLGLLSSVTQLSPAYVPMVQEKLTKSARQFLLEVVQRKESRENMTLKLQSIRLISNLATVSTSSQTSQFVSSFMKSEDNRRYARDLVRNELKVNTGGVDGLNAACFYIYRECIRDEHAFLLYEAEATSSESIIALSLRMISNQSEFDSNKISLVLKLLYHLTKLSKSLSDLIGKQISMIEEDAGEISPRSWAMIRKCPLKHAALPIWAGRLCLHYWSENGTSVADIPDLLPSVQNELGMILNVIGKTGHVNAIFLYQKIFILSEILQLASPVESSTQFENDADPILEILHEIVNLKLEGSFVAKGFCGLAAWLNYPPKELNIHLQKYLRHLVFCKDDKDNALFGVKVLRRFNESTIETTDFICIADSAHGSSARNMPECTPHKLKRSFSEMSTECEDDKENVSNSSKKSRDSGHKWNSMIEDEYKRQIRGLELLLEQERNSRRGLEEYISNMSNSDRWWQKNIIDLSSDNQALIQQVESSSAKIEEYKAKTAKYQRELKNQRNEATDLRTKLQAAESKVYSLTNEIADNRKNANEAMANLQRLFGGKK</sequence>
<feature type="region of interest" description="Disordered" evidence="7">
    <location>
        <begin position="774"/>
        <end position="794"/>
    </location>
</feature>
<accession>A0ABN7T709</accession>
<reference evidence="8 9" key="1">
    <citation type="submission" date="2021-04" db="EMBL/GenBank/DDBJ databases">
        <authorList>
            <person name="Bliznina A."/>
        </authorList>
    </citation>
    <scope>NUCLEOTIDE SEQUENCE [LARGE SCALE GENOMIC DNA]</scope>
</reference>
<evidence type="ECO:0000256" key="2">
    <source>
        <dbReference type="ARBA" id="ARBA00007526"/>
    </source>
</evidence>
<evidence type="ECO:0000313" key="9">
    <source>
        <dbReference type="Proteomes" id="UP001158576"/>
    </source>
</evidence>